<proteinExistence type="predicted"/>
<dbReference type="AlphaFoldDB" id="A0A5B7DAV2"/>
<comment type="caution">
    <text evidence="1">The sequence shown here is derived from an EMBL/GenBank/DDBJ whole genome shotgun (WGS) entry which is preliminary data.</text>
</comment>
<gene>
    <name evidence="1" type="ORF">E2C01_011306</name>
</gene>
<dbReference type="Proteomes" id="UP000324222">
    <property type="component" value="Unassembled WGS sequence"/>
</dbReference>
<sequence length="60" mass="6542">MLWPIAPVGRLEECMGSAVQLPPISSAGNFIYSGTHIKAHITTQAHHECNHLESGYHGDM</sequence>
<organism evidence="1 2">
    <name type="scientific">Portunus trituberculatus</name>
    <name type="common">Swimming crab</name>
    <name type="synonym">Neptunus trituberculatus</name>
    <dbReference type="NCBI Taxonomy" id="210409"/>
    <lineage>
        <taxon>Eukaryota</taxon>
        <taxon>Metazoa</taxon>
        <taxon>Ecdysozoa</taxon>
        <taxon>Arthropoda</taxon>
        <taxon>Crustacea</taxon>
        <taxon>Multicrustacea</taxon>
        <taxon>Malacostraca</taxon>
        <taxon>Eumalacostraca</taxon>
        <taxon>Eucarida</taxon>
        <taxon>Decapoda</taxon>
        <taxon>Pleocyemata</taxon>
        <taxon>Brachyura</taxon>
        <taxon>Eubrachyura</taxon>
        <taxon>Portunoidea</taxon>
        <taxon>Portunidae</taxon>
        <taxon>Portuninae</taxon>
        <taxon>Portunus</taxon>
    </lineage>
</organism>
<name>A0A5B7DAV2_PORTR</name>
<evidence type="ECO:0000313" key="1">
    <source>
        <dbReference type="EMBL" id="MPC18422.1"/>
    </source>
</evidence>
<accession>A0A5B7DAV2</accession>
<reference evidence="1 2" key="1">
    <citation type="submission" date="2019-05" db="EMBL/GenBank/DDBJ databases">
        <title>Another draft genome of Portunus trituberculatus and its Hox gene families provides insights of decapod evolution.</title>
        <authorList>
            <person name="Jeong J.-H."/>
            <person name="Song I."/>
            <person name="Kim S."/>
            <person name="Choi T."/>
            <person name="Kim D."/>
            <person name="Ryu S."/>
            <person name="Kim W."/>
        </authorList>
    </citation>
    <scope>NUCLEOTIDE SEQUENCE [LARGE SCALE GENOMIC DNA]</scope>
    <source>
        <tissue evidence="1">Muscle</tissue>
    </source>
</reference>
<evidence type="ECO:0000313" key="2">
    <source>
        <dbReference type="Proteomes" id="UP000324222"/>
    </source>
</evidence>
<keyword evidence="2" id="KW-1185">Reference proteome</keyword>
<dbReference type="EMBL" id="VSRR010000679">
    <property type="protein sequence ID" value="MPC18422.1"/>
    <property type="molecule type" value="Genomic_DNA"/>
</dbReference>
<protein>
    <submittedName>
        <fullName evidence="1">Uncharacterized protein</fullName>
    </submittedName>
</protein>